<gene>
    <name evidence="2" type="ORF">ABLG96_01835</name>
</gene>
<feature type="region of interest" description="Disordered" evidence="1">
    <location>
        <begin position="174"/>
        <end position="193"/>
    </location>
</feature>
<proteinExistence type="predicted"/>
<dbReference type="InterPro" id="IPR029060">
    <property type="entry name" value="PIN-like_dom_sf"/>
</dbReference>
<accession>A0AAU8DQ36</accession>
<dbReference type="RefSeq" id="WP_353649724.1">
    <property type="nucleotide sequence ID" value="NZ_CP159218.1"/>
</dbReference>
<dbReference type="EMBL" id="CP159218">
    <property type="protein sequence ID" value="XCG64111.1"/>
    <property type="molecule type" value="Genomic_DNA"/>
</dbReference>
<reference evidence="2" key="1">
    <citation type="submission" date="2024-05" db="EMBL/GenBank/DDBJ databases">
        <authorList>
            <person name="Cai S.Y."/>
            <person name="Jin L.M."/>
            <person name="Li H.R."/>
        </authorList>
    </citation>
    <scope>NUCLEOTIDE SEQUENCE</scope>
    <source>
        <strain evidence="2">A5-74</strain>
    </source>
</reference>
<name>A0AAU8DQ36_9ACTN</name>
<dbReference type="AlphaFoldDB" id="A0AAU8DQ36"/>
<dbReference type="SUPFAM" id="SSF88723">
    <property type="entry name" value="PIN domain-like"/>
    <property type="match status" value="1"/>
</dbReference>
<evidence type="ECO:0000256" key="1">
    <source>
        <dbReference type="SAM" id="MobiDB-lite"/>
    </source>
</evidence>
<dbReference type="Gene3D" id="3.40.50.1010">
    <property type="entry name" value="5'-nuclease"/>
    <property type="match status" value="1"/>
</dbReference>
<organism evidence="2">
    <name type="scientific">Nakamurella sp. A5-74</name>
    <dbReference type="NCBI Taxonomy" id="3158264"/>
    <lineage>
        <taxon>Bacteria</taxon>
        <taxon>Bacillati</taxon>
        <taxon>Actinomycetota</taxon>
        <taxon>Actinomycetes</taxon>
        <taxon>Nakamurellales</taxon>
        <taxon>Nakamurellaceae</taxon>
        <taxon>Nakamurella</taxon>
    </lineage>
</organism>
<sequence length="193" mass="21192">MPRTKSPIIYVDTCVYIDLLTRNDTQHADTSEPRWQIAKGLFDAVNDNRVVLASSALIEVELNGLAIVRDGAASVVSTVRGWFDAPSTLWTDIDRPLARESAVLAREWHPMRADNTKSLRGADATHLAAALRLGCDYLMTHDGGFPLGHTVKSVQVQRPAQVWTPHLFDSLPPSVAPSDEASAVTAGARRRRR</sequence>
<evidence type="ECO:0000313" key="2">
    <source>
        <dbReference type="EMBL" id="XCG64111.1"/>
    </source>
</evidence>
<protein>
    <submittedName>
        <fullName evidence="2">PIN domain-containing protein</fullName>
    </submittedName>
</protein>